<reference evidence="11 12" key="1">
    <citation type="submission" date="2018-01" db="EMBL/GenBank/DDBJ databases">
        <title>Harnessing the power of phylogenomics to disentangle the directionality and signatures of interkingdom host jumping in the parasitic fungal genus Tolypocladium.</title>
        <authorList>
            <person name="Quandt C.A."/>
            <person name="Patterson W."/>
            <person name="Spatafora J.W."/>
        </authorList>
    </citation>
    <scope>NUCLEOTIDE SEQUENCE [LARGE SCALE GENOMIC DNA]</scope>
    <source>
        <strain evidence="11 12">NRBC 100945</strain>
    </source>
</reference>
<proteinExistence type="inferred from homology"/>
<dbReference type="InterPro" id="IPR036322">
    <property type="entry name" value="WD40_repeat_dom_sf"/>
</dbReference>
<evidence type="ECO:0000256" key="1">
    <source>
        <dbReference type="ARBA" id="ARBA00002653"/>
    </source>
</evidence>
<evidence type="ECO:0000256" key="7">
    <source>
        <dbReference type="ARBA" id="ARBA00023125"/>
    </source>
</evidence>
<evidence type="ECO:0000256" key="4">
    <source>
        <dbReference type="ARBA" id="ARBA00022574"/>
    </source>
</evidence>
<evidence type="ECO:0000256" key="8">
    <source>
        <dbReference type="PROSITE-ProRule" id="PRU00221"/>
    </source>
</evidence>
<dbReference type="InterPro" id="IPR001680">
    <property type="entry name" value="WD40_rpt"/>
</dbReference>
<name>A0A2S4KLP2_9HYPO</name>
<evidence type="ECO:0000256" key="2">
    <source>
        <dbReference type="ARBA" id="ARBA00005434"/>
    </source>
</evidence>
<dbReference type="Gene3D" id="2.130.10.10">
    <property type="entry name" value="YVTN repeat-like/Quinoprotein amine dehydrogenase"/>
    <property type="match status" value="1"/>
</dbReference>
<keyword evidence="5" id="KW-0677">Repeat</keyword>
<comment type="similarity">
    <text evidence="2 9">Belongs to the WD repeat DDB2/WDR76 family.</text>
</comment>
<dbReference type="SMART" id="SM00320">
    <property type="entry name" value="WD40"/>
    <property type="match status" value="5"/>
</dbReference>
<dbReference type="InterPro" id="IPR050853">
    <property type="entry name" value="WD_repeat_DNA-damage-binding"/>
</dbReference>
<dbReference type="GO" id="GO:0005634">
    <property type="term" value="C:nucleus"/>
    <property type="evidence" value="ECO:0007669"/>
    <property type="project" value="TreeGrafter"/>
</dbReference>
<feature type="repeat" description="WD" evidence="8">
    <location>
        <begin position="387"/>
        <end position="403"/>
    </location>
</feature>
<dbReference type="AlphaFoldDB" id="A0A2S4KLP2"/>
<evidence type="ECO:0000256" key="3">
    <source>
        <dbReference type="ARBA" id="ARBA00021132"/>
    </source>
</evidence>
<dbReference type="PROSITE" id="PS50082">
    <property type="entry name" value="WD_REPEATS_2"/>
    <property type="match status" value="1"/>
</dbReference>
<evidence type="ECO:0000256" key="10">
    <source>
        <dbReference type="SAM" id="MobiDB-lite"/>
    </source>
</evidence>
<dbReference type="Proteomes" id="UP000237481">
    <property type="component" value="Unassembled WGS sequence"/>
</dbReference>
<feature type="non-terminal residue" evidence="11">
    <location>
        <position position="1"/>
    </location>
</feature>
<evidence type="ECO:0000256" key="6">
    <source>
        <dbReference type="ARBA" id="ARBA00022763"/>
    </source>
</evidence>
<evidence type="ECO:0000256" key="9">
    <source>
        <dbReference type="RuleBase" id="RU365004"/>
    </source>
</evidence>
<evidence type="ECO:0000313" key="12">
    <source>
        <dbReference type="Proteomes" id="UP000237481"/>
    </source>
</evidence>
<feature type="region of interest" description="Disordered" evidence="10">
    <location>
        <begin position="81"/>
        <end position="120"/>
    </location>
</feature>
<comment type="caution">
    <text evidence="11">The sequence shown here is derived from an EMBL/GenBank/DDBJ whole genome shotgun (WGS) entry which is preliminary data.</text>
</comment>
<dbReference type="SUPFAM" id="SSF50978">
    <property type="entry name" value="WD40 repeat-like"/>
    <property type="match status" value="1"/>
</dbReference>
<dbReference type="FunFam" id="2.130.10.10:FF:000562">
    <property type="entry name" value="DNA damage-binding protein CMR1"/>
    <property type="match status" value="1"/>
</dbReference>
<feature type="compositionally biased region" description="Basic and acidic residues" evidence="10">
    <location>
        <begin position="99"/>
        <end position="109"/>
    </location>
</feature>
<accession>A0A2S4KLP2</accession>
<dbReference type="InterPro" id="IPR015943">
    <property type="entry name" value="WD40/YVTN_repeat-like_dom_sf"/>
</dbReference>
<keyword evidence="4 8" id="KW-0853">WD repeat</keyword>
<dbReference type="GO" id="GO:0006974">
    <property type="term" value="P:DNA damage response"/>
    <property type="evidence" value="ECO:0007669"/>
    <property type="project" value="UniProtKB-KW"/>
</dbReference>
<dbReference type="GO" id="GO:2000001">
    <property type="term" value="P:regulation of DNA damage checkpoint"/>
    <property type="evidence" value="ECO:0007669"/>
    <property type="project" value="TreeGrafter"/>
</dbReference>
<sequence>QLFHQLRTSLCALCDAPTLLVPSSPFVSVSRKSKPSSDPTLRTVIMPVKKEEMSAFERKRLENIAANRAILTDITTTAKKIMPDKKPVAKSSAPKRKSRAEPVKREPTRPTRTSSRLAGLEADSEDLKRRMAVNIEHDIARSNAKKMRLNGDLALGDVVVEGKKWGSGMDGLKSIVRGAEPGIRTFTEEDVKETTDKSLKDLRLRMGGLKLYEHWSPNDVKITPQRVYALGFHPTEEKPIVFAGDKEGAVGVFDGSQTAPELDDDETARKPDPVISAFKTHARTITSFVFSPTHPNTVYSSSYDSSIRKMDLEKGVSVQVFAPSDETDDMPLSALDMAVSQPNILFFSTLDGGVGRYDIRAPRSEDMWMLSEHKIGGFSLHPLQPHLIATASLDRTMKLWDLRKIVGKANMRHPVLLGEHESRLSVSHASWSAGGHVATSSYDDSIKIYNFSDASTWKAGHDVGPKAMEPAHKINHNNQTGRWVTILKPQWQKRPNDGIQKFVIANMNRFVDVFAADGSQLAQLDGEGITAVPAVAHFHPTLDWVAGGNGSGKLCLWT</sequence>
<dbReference type="STRING" id="94208.A0A2S4KLP2"/>
<dbReference type="Pfam" id="PF00400">
    <property type="entry name" value="WD40"/>
    <property type="match status" value="3"/>
</dbReference>
<dbReference type="PANTHER" id="PTHR14773:SF0">
    <property type="entry name" value="WD REPEAT-CONTAINING PROTEIN 76"/>
    <property type="match status" value="1"/>
</dbReference>
<keyword evidence="7 9" id="KW-0238">DNA-binding</keyword>
<comment type="function">
    <text evidence="1 9">DNA-binding protein that binds to both single- and double-stranded DNA. Binds preferentially to UV-damaged DNA. May be involved in DNA-metabolic processes.</text>
</comment>
<keyword evidence="12" id="KW-1185">Reference proteome</keyword>
<organism evidence="11 12">
    <name type="scientific">Tolypocladium paradoxum</name>
    <dbReference type="NCBI Taxonomy" id="94208"/>
    <lineage>
        <taxon>Eukaryota</taxon>
        <taxon>Fungi</taxon>
        <taxon>Dikarya</taxon>
        <taxon>Ascomycota</taxon>
        <taxon>Pezizomycotina</taxon>
        <taxon>Sordariomycetes</taxon>
        <taxon>Hypocreomycetidae</taxon>
        <taxon>Hypocreales</taxon>
        <taxon>Ophiocordycipitaceae</taxon>
        <taxon>Tolypocladium</taxon>
    </lineage>
</organism>
<dbReference type="GO" id="GO:0003677">
    <property type="term" value="F:DNA binding"/>
    <property type="evidence" value="ECO:0007669"/>
    <property type="project" value="UniProtKB-UniRule"/>
</dbReference>
<gene>
    <name evidence="11" type="ORF">TPAR_08709</name>
</gene>
<dbReference type="PANTHER" id="PTHR14773">
    <property type="entry name" value="WD REPEAT-CONTAINING PROTEIN 76"/>
    <property type="match status" value="1"/>
</dbReference>
<keyword evidence="6 9" id="KW-0227">DNA damage</keyword>
<evidence type="ECO:0000313" key="11">
    <source>
        <dbReference type="EMBL" id="POR31101.1"/>
    </source>
</evidence>
<protein>
    <recommendedName>
        <fullName evidence="3 9">DNA damage-binding protein CMR1</fullName>
    </recommendedName>
</protein>
<dbReference type="EMBL" id="PKSG01001104">
    <property type="protein sequence ID" value="POR31101.1"/>
    <property type="molecule type" value="Genomic_DNA"/>
</dbReference>
<dbReference type="OrthoDB" id="9890280at2759"/>
<evidence type="ECO:0000256" key="5">
    <source>
        <dbReference type="ARBA" id="ARBA00022737"/>
    </source>
</evidence>